<dbReference type="PANTHER" id="PTHR45841:SF1">
    <property type="entry name" value="MRNA TURNOVER PROTEIN 4 HOMOLOG"/>
    <property type="match status" value="1"/>
</dbReference>
<dbReference type="GO" id="GO:0000956">
    <property type="term" value="P:nuclear-transcribed mRNA catabolic process"/>
    <property type="evidence" value="ECO:0007669"/>
    <property type="project" value="TreeGrafter"/>
</dbReference>
<dbReference type="InterPro" id="IPR043164">
    <property type="entry name" value="Ribosomal_uL10-like_insert_sf"/>
</dbReference>
<keyword evidence="3" id="KW-1185">Reference proteome</keyword>
<comment type="caution">
    <text evidence="2">The sequence shown here is derived from an EMBL/GenBank/DDBJ whole genome shotgun (WGS) entry which is preliminary data.</text>
</comment>
<evidence type="ECO:0000313" key="3">
    <source>
        <dbReference type="Proteomes" id="UP000772434"/>
    </source>
</evidence>
<feature type="domain" description="Large ribosomal subunit protein uL10-like insertion" evidence="1">
    <location>
        <begin position="72"/>
        <end position="113"/>
    </location>
</feature>
<evidence type="ECO:0000313" key="2">
    <source>
        <dbReference type="EMBL" id="KAF9064853.1"/>
    </source>
</evidence>
<proteinExistence type="predicted"/>
<accession>A0A9P5PJ68</accession>
<dbReference type="GO" id="GO:0006364">
    <property type="term" value="P:rRNA processing"/>
    <property type="evidence" value="ECO:0007669"/>
    <property type="project" value="TreeGrafter"/>
</dbReference>
<dbReference type="GO" id="GO:0030687">
    <property type="term" value="C:preribosome, large subunit precursor"/>
    <property type="evidence" value="ECO:0007669"/>
    <property type="project" value="TreeGrafter"/>
</dbReference>
<dbReference type="AlphaFoldDB" id="A0A9P5PJ68"/>
<dbReference type="Gene3D" id="3.90.105.20">
    <property type="match status" value="1"/>
</dbReference>
<dbReference type="OrthoDB" id="10262308at2759"/>
<organism evidence="2 3">
    <name type="scientific">Rhodocollybia butyracea</name>
    <dbReference type="NCBI Taxonomy" id="206335"/>
    <lineage>
        <taxon>Eukaryota</taxon>
        <taxon>Fungi</taxon>
        <taxon>Dikarya</taxon>
        <taxon>Basidiomycota</taxon>
        <taxon>Agaricomycotina</taxon>
        <taxon>Agaricomycetes</taxon>
        <taxon>Agaricomycetidae</taxon>
        <taxon>Agaricales</taxon>
        <taxon>Marasmiineae</taxon>
        <taxon>Omphalotaceae</taxon>
        <taxon>Rhodocollybia</taxon>
    </lineage>
</organism>
<dbReference type="GO" id="GO:0042273">
    <property type="term" value="P:ribosomal large subunit biogenesis"/>
    <property type="evidence" value="ECO:0007669"/>
    <property type="project" value="TreeGrafter"/>
</dbReference>
<dbReference type="PANTHER" id="PTHR45841">
    <property type="entry name" value="MRNA TURNOVER PROTEIN 4 MRTO4"/>
    <property type="match status" value="1"/>
</dbReference>
<evidence type="ECO:0000259" key="1">
    <source>
        <dbReference type="Pfam" id="PF17777"/>
    </source>
</evidence>
<dbReference type="Pfam" id="PF17777">
    <property type="entry name" value="RL10P_insert"/>
    <property type="match status" value="1"/>
</dbReference>
<gene>
    <name evidence="2" type="ORF">BDP27DRAFT_1229752</name>
</gene>
<dbReference type="GO" id="GO:0003723">
    <property type="term" value="F:RNA binding"/>
    <property type="evidence" value="ECO:0007669"/>
    <property type="project" value="TreeGrafter"/>
</dbReference>
<feature type="non-terminal residue" evidence="2">
    <location>
        <position position="145"/>
    </location>
</feature>
<dbReference type="InterPro" id="IPR040637">
    <property type="entry name" value="Ribosomal_uL10-like_insert"/>
</dbReference>
<dbReference type="InterPro" id="IPR051742">
    <property type="entry name" value="Ribosome_Assembly_uL10"/>
</dbReference>
<name>A0A9P5PJ68_9AGAR</name>
<reference evidence="2" key="1">
    <citation type="submission" date="2020-11" db="EMBL/GenBank/DDBJ databases">
        <authorList>
            <consortium name="DOE Joint Genome Institute"/>
            <person name="Ahrendt S."/>
            <person name="Riley R."/>
            <person name="Andreopoulos W."/>
            <person name="Labutti K."/>
            <person name="Pangilinan J."/>
            <person name="Ruiz-Duenas F.J."/>
            <person name="Barrasa J.M."/>
            <person name="Sanchez-Garcia M."/>
            <person name="Camarero S."/>
            <person name="Miyauchi S."/>
            <person name="Serrano A."/>
            <person name="Linde D."/>
            <person name="Babiker R."/>
            <person name="Drula E."/>
            <person name="Ayuso-Fernandez I."/>
            <person name="Pacheco R."/>
            <person name="Padilla G."/>
            <person name="Ferreira P."/>
            <person name="Barriuso J."/>
            <person name="Kellner H."/>
            <person name="Castanera R."/>
            <person name="Alfaro M."/>
            <person name="Ramirez L."/>
            <person name="Pisabarro A.G."/>
            <person name="Kuo A."/>
            <person name="Tritt A."/>
            <person name="Lipzen A."/>
            <person name="He G."/>
            <person name="Yan M."/>
            <person name="Ng V."/>
            <person name="Cullen D."/>
            <person name="Martin F."/>
            <person name="Rosso M.-N."/>
            <person name="Henrissat B."/>
            <person name="Hibbett D."/>
            <person name="Martinez A.T."/>
            <person name="Grigoriev I.V."/>
        </authorList>
    </citation>
    <scope>NUCLEOTIDE SEQUENCE</scope>
    <source>
        <strain evidence="2">AH 40177</strain>
    </source>
</reference>
<dbReference type="GO" id="GO:0005730">
    <property type="term" value="C:nucleolus"/>
    <property type="evidence" value="ECO:0007669"/>
    <property type="project" value="TreeGrafter"/>
</dbReference>
<sequence length="145" mass="15815">QSSTRIFFSRDALLAKALGTSPEDEHCLGPGNTYFIDFSSQQIEGQLGLLFTDTELQAVIDWLADSAQFCTCRKLGLSPTLNRGVPTLQAAHKLCENGKVLTAEQAQLLKLVGRRMVTFGVGLITRWDTATGQVTQMESPRLAKG</sequence>
<protein>
    <recommendedName>
        <fullName evidence="1">Large ribosomal subunit protein uL10-like insertion domain-containing protein</fullName>
    </recommendedName>
</protein>
<dbReference type="Proteomes" id="UP000772434">
    <property type="component" value="Unassembled WGS sequence"/>
</dbReference>
<dbReference type="EMBL" id="JADNRY010000113">
    <property type="protein sequence ID" value="KAF9064853.1"/>
    <property type="molecule type" value="Genomic_DNA"/>
</dbReference>